<keyword evidence="5" id="KW-1185">Reference proteome</keyword>
<gene>
    <name evidence="4" type="ORF">Aco04nite_93720</name>
</gene>
<dbReference type="EMBL" id="BOQP01000071">
    <property type="protein sequence ID" value="GIM84900.1"/>
    <property type="molecule type" value="Genomic_DNA"/>
</dbReference>
<evidence type="ECO:0000256" key="2">
    <source>
        <dbReference type="SAM" id="Phobius"/>
    </source>
</evidence>
<feature type="compositionally biased region" description="Basic and acidic residues" evidence="1">
    <location>
        <begin position="500"/>
        <end position="510"/>
    </location>
</feature>
<dbReference type="AlphaFoldDB" id="A0A919T1Y8"/>
<proteinExistence type="predicted"/>
<dbReference type="RefSeq" id="WP_213003624.1">
    <property type="nucleotide sequence ID" value="NZ_BAAATW010000011.1"/>
</dbReference>
<keyword evidence="3" id="KW-0732">Signal</keyword>
<feature type="region of interest" description="Disordered" evidence="1">
    <location>
        <begin position="487"/>
        <end position="510"/>
    </location>
</feature>
<accession>A0A919T1Y8</accession>
<organism evidence="4 5">
    <name type="scientific">Winogradskya consettensis</name>
    <dbReference type="NCBI Taxonomy" id="113560"/>
    <lineage>
        <taxon>Bacteria</taxon>
        <taxon>Bacillati</taxon>
        <taxon>Actinomycetota</taxon>
        <taxon>Actinomycetes</taxon>
        <taxon>Micromonosporales</taxon>
        <taxon>Micromonosporaceae</taxon>
        <taxon>Winogradskya</taxon>
    </lineage>
</organism>
<dbReference type="Proteomes" id="UP000680865">
    <property type="component" value="Unassembled WGS sequence"/>
</dbReference>
<evidence type="ECO:0000256" key="3">
    <source>
        <dbReference type="SAM" id="SignalP"/>
    </source>
</evidence>
<keyword evidence="2" id="KW-0812">Transmembrane</keyword>
<feature type="transmembrane region" description="Helical" evidence="2">
    <location>
        <begin position="464"/>
        <end position="482"/>
    </location>
</feature>
<evidence type="ECO:0000256" key="1">
    <source>
        <dbReference type="SAM" id="MobiDB-lite"/>
    </source>
</evidence>
<evidence type="ECO:0008006" key="6">
    <source>
        <dbReference type="Google" id="ProtNLM"/>
    </source>
</evidence>
<protein>
    <recommendedName>
        <fullName evidence="6">DUF11 domain-containing protein</fullName>
    </recommendedName>
</protein>
<comment type="caution">
    <text evidence="4">The sequence shown here is derived from an EMBL/GenBank/DDBJ whole genome shotgun (WGS) entry which is preliminary data.</text>
</comment>
<evidence type="ECO:0000313" key="4">
    <source>
        <dbReference type="EMBL" id="GIM84900.1"/>
    </source>
</evidence>
<keyword evidence="2" id="KW-0472">Membrane</keyword>
<sequence length="510" mass="53406">MRLYRMVFVLLVVAVSGIAGPLSAGPASAAPALPRMKTLLGPITIAPGTEDVTTNLAGVLAEHDDPVRAHRISYTIDMSDVDDLVTLTFGGYADDIIVASGPSPCALEGSVLRCARSGVRPSAGFVFELGFFEVTSSDTAVAGDSGTVKVTARVDDGPTTVSTSLVRIGETVDLASTWDLRVSAAPGRTARISPGVRNAGRVTVTGTVLALQMPRELIATDASNCYYEEQVYCVFDRELVPGRSYALSEPIELRPPADSAQGSRAELMMQWLTTAAWEDWQAMFDGLPGRPGTGDPITLVPSVAAAALPQVDVNSDQYAGVVLTVAGKHPPKLVVTAPAVTIRPGKKAMVRVRVRNDGPGTLRSLFDNNWLMTRIKLPKGVKAVTGDRRCLAEYGTTGSFTCWTSEGTVAPGEAVSFAFTVTAGRRFAGGTGTASTGAWVGTLSSARATLRLTVPAGLPITGPAVWPGGLLVAVGALLVISARGRGWPAPTRRARRSGSPRRDPRGPSGR</sequence>
<feature type="signal peptide" evidence="3">
    <location>
        <begin position="1"/>
        <end position="24"/>
    </location>
</feature>
<evidence type="ECO:0000313" key="5">
    <source>
        <dbReference type="Proteomes" id="UP000680865"/>
    </source>
</evidence>
<feature type="chain" id="PRO_5038657641" description="DUF11 domain-containing protein" evidence="3">
    <location>
        <begin position="25"/>
        <end position="510"/>
    </location>
</feature>
<keyword evidence="2" id="KW-1133">Transmembrane helix</keyword>
<reference evidence="4" key="1">
    <citation type="submission" date="2021-03" db="EMBL/GenBank/DDBJ databases">
        <title>Whole genome shotgun sequence of Actinoplanes consettensis NBRC 14913.</title>
        <authorList>
            <person name="Komaki H."/>
            <person name="Tamura T."/>
        </authorList>
    </citation>
    <scope>NUCLEOTIDE SEQUENCE</scope>
    <source>
        <strain evidence="4">NBRC 14913</strain>
    </source>
</reference>
<name>A0A919T1Y8_9ACTN</name>